<dbReference type="AlphaFoldDB" id="A0A9N9CKW7"/>
<dbReference type="OrthoDB" id="6513042at2759"/>
<evidence type="ECO:0000313" key="2">
    <source>
        <dbReference type="Proteomes" id="UP000789739"/>
    </source>
</evidence>
<accession>A0A9N9CKW7</accession>
<dbReference type="Proteomes" id="UP000789739">
    <property type="component" value="Unassembled WGS sequence"/>
</dbReference>
<evidence type="ECO:0000313" key="1">
    <source>
        <dbReference type="EMBL" id="CAG8607392.1"/>
    </source>
</evidence>
<sequence>MDAFLNVDRSIIPKKNTSGEAGQLMKELNGDVAPSLEIQEPQRTLRMEFWTGLNRSKAKKRTIHSLSAGTEYLVDSLELGSWSGVSVENKHKSRSKNEETVRTFLSEYKHPEYWKLQVQKKEFIKLIVENEGRPNVIYIKARVLDEQCKGVIIDTSRDELVVYLTLRHPPELYKQLEQVNALLSLLNIDIDTWSRCGDWTGDHNVFGQFLVYRLVLRENIQSVKKTLTAIDENLQDCPVKYKSPHPLDETMDEVIYPLLPFKINFKLECLLSHNVLTVRE</sequence>
<protein>
    <submittedName>
        <fullName evidence="1">7641_t:CDS:1</fullName>
    </submittedName>
</protein>
<organism evidence="1 2">
    <name type="scientific">Paraglomus brasilianum</name>
    <dbReference type="NCBI Taxonomy" id="144538"/>
    <lineage>
        <taxon>Eukaryota</taxon>
        <taxon>Fungi</taxon>
        <taxon>Fungi incertae sedis</taxon>
        <taxon>Mucoromycota</taxon>
        <taxon>Glomeromycotina</taxon>
        <taxon>Glomeromycetes</taxon>
        <taxon>Paraglomerales</taxon>
        <taxon>Paraglomeraceae</taxon>
        <taxon>Paraglomus</taxon>
    </lineage>
</organism>
<feature type="non-terminal residue" evidence="1">
    <location>
        <position position="280"/>
    </location>
</feature>
<reference evidence="1" key="1">
    <citation type="submission" date="2021-06" db="EMBL/GenBank/DDBJ databases">
        <authorList>
            <person name="Kallberg Y."/>
            <person name="Tangrot J."/>
            <person name="Rosling A."/>
        </authorList>
    </citation>
    <scope>NUCLEOTIDE SEQUENCE</scope>
    <source>
        <strain evidence="1">BR232B</strain>
    </source>
</reference>
<dbReference type="EMBL" id="CAJVPI010001328">
    <property type="protein sequence ID" value="CAG8607392.1"/>
    <property type="molecule type" value="Genomic_DNA"/>
</dbReference>
<proteinExistence type="predicted"/>
<name>A0A9N9CKW7_9GLOM</name>
<gene>
    <name evidence="1" type="ORF">PBRASI_LOCUS7978</name>
</gene>
<keyword evidence="2" id="KW-1185">Reference proteome</keyword>
<comment type="caution">
    <text evidence="1">The sequence shown here is derived from an EMBL/GenBank/DDBJ whole genome shotgun (WGS) entry which is preliminary data.</text>
</comment>